<proteinExistence type="predicted"/>
<reference evidence="1 2" key="1">
    <citation type="submission" date="2020-02" db="EMBL/GenBank/DDBJ databases">
        <authorList>
            <person name="Chen W.-M."/>
        </authorList>
    </citation>
    <scope>NUCLEOTIDE SEQUENCE [LARGE SCALE GENOMIC DNA]</scope>
    <source>
        <strain evidence="1 2">KMS-5</strain>
    </source>
</reference>
<dbReference type="AlphaFoldDB" id="A0A6M0QR91"/>
<sequence>MTINFSTGGKPPADMLAITEDWLREAAETLAITVQAIKAGEFGRIKDSTDCIKGLKVAVALAIEEGNRVEKLRKQVAGAQGTGEFDLDAARDEIGRRLARLRDAGTG</sequence>
<keyword evidence="2" id="KW-1185">Reference proteome</keyword>
<evidence type="ECO:0000313" key="1">
    <source>
        <dbReference type="EMBL" id="NEY89304.1"/>
    </source>
</evidence>
<gene>
    <name evidence="1" type="ORF">G4Z14_03260</name>
</gene>
<name>A0A6M0QR91_9RHOB</name>
<organism evidence="1 2">
    <name type="scientific">Tabrizicola oligotrophica</name>
    <dbReference type="NCBI Taxonomy" id="2710650"/>
    <lineage>
        <taxon>Bacteria</taxon>
        <taxon>Pseudomonadati</taxon>
        <taxon>Pseudomonadota</taxon>
        <taxon>Alphaproteobacteria</taxon>
        <taxon>Rhodobacterales</taxon>
        <taxon>Paracoccaceae</taxon>
        <taxon>Tabrizicola</taxon>
    </lineage>
</organism>
<dbReference type="Proteomes" id="UP000477782">
    <property type="component" value="Unassembled WGS sequence"/>
</dbReference>
<accession>A0A6M0QR91</accession>
<comment type="caution">
    <text evidence="1">The sequence shown here is derived from an EMBL/GenBank/DDBJ whole genome shotgun (WGS) entry which is preliminary data.</text>
</comment>
<protein>
    <submittedName>
        <fullName evidence="1">Uncharacterized protein</fullName>
    </submittedName>
</protein>
<dbReference type="EMBL" id="JAAIVJ010000001">
    <property type="protein sequence ID" value="NEY89304.1"/>
    <property type="molecule type" value="Genomic_DNA"/>
</dbReference>
<dbReference type="RefSeq" id="WP_164623308.1">
    <property type="nucleotide sequence ID" value="NZ_JAAIVJ010000001.1"/>
</dbReference>
<evidence type="ECO:0000313" key="2">
    <source>
        <dbReference type="Proteomes" id="UP000477782"/>
    </source>
</evidence>